<keyword evidence="3" id="KW-1185">Reference proteome</keyword>
<name>A0A931BGG6_9BACT</name>
<dbReference type="RefSeq" id="WP_196287850.1">
    <property type="nucleotide sequence ID" value="NZ_JADQDP010000004.1"/>
</dbReference>
<feature type="chain" id="PRO_5037510198" evidence="1">
    <location>
        <begin position="24"/>
        <end position="95"/>
    </location>
</feature>
<evidence type="ECO:0000313" key="2">
    <source>
        <dbReference type="EMBL" id="MBF9143499.1"/>
    </source>
</evidence>
<dbReference type="EMBL" id="JADQDP010000004">
    <property type="protein sequence ID" value="MBF9143499.1"/>
    <property type="molecule type" value="Genomic_DNA"/>
</dbReference>
<dbReference type="Proteomes" id="UP000645610">
    <property type="component" value="Unassembled WGS sequence"/>
</dbReference>
<evidence type="ECO:0000313" key="3">
    <source>
        <dbReference type="Proteomes" id="UP000645610"/>
    </source>
</evidence>
<accession>A0A931BGG6</accession>
<dbReference type="AlphaFoldDB" id="A0A931BGG6"/>
<feature type="signal peptide" evidence="1">
    <location>
        <begin position="1"/>
        <end position="23"/>
    </location>
</feature>
<proteinExistence type="predicted"/>
<gene>
    <name evidence="2" type="ORF">I2I01_17780</name>
</gene>
<reference evidence="2 3" key="1">
    <citation type="submission" date="2020-11" db="EMBL/GenBank/DDBJ databases">
        <authorList>
            <person name="Kim M.K."/>
        </authorList>
    </citation>
    <scope>NUCLEOTIDE SEQUENCE [LARGE SCALE GENOMIC DNA]</scope>
    <source>
        <strain evidence="2 3">BT439</strain>
    </source>
</reference>
<evidence type="ECO:0000256" key="1">
    <source>
        <dbReference type="SAM" id="SignalP"/>
    </source>
</evidence>
<organism evidence="2 3">
    <name type="scientific">Hymenobacter properus</name>
    <dbReference type="NCBI Taxonomy" id="2791026"/>
    <lineage>
        <taxon>Bacteria</taxon>
        <taxon>Pseudomonadati</taxon>
        <taxon>Bacteroidota</taxon>
        <taxon>Cytophagia</taxon>
        <taxon>Cytophagales</taxon>
        <taxon>Hymenobacteraceae</taxon>
        <taxon>Hymenobacter</taxon>
    </lineage>
</organism>
<protein>
    <submittedName>
        <fullName evidence="2">Uncharacterized protein</fullName>
    </submittedName>
</protein>
<comment type="caution">
    <text evidence="2">The sequence shown here is derived from an EMBL/GenBank/DDBJ whole genome shotgun (WGS) entry which is preliminary data.</text>
</comment>
<sequence length="95" mass="9610">MKLSYCFLLAGLVAAGLPVAGHAQNAAAALAPAPAAKATAQPGVLRLGVGRTEVPNRPYYCLRVAVEYTKPLGSHWGASGRLVGIGGAPQDGLES</sequence>
<keyword evidence="1" id="KW-0732">Signal</keyword>